<dbReference type="InterPro" id="IPR019405">
    <property type="entry name" value="Lactonase_7-beta_prop"/>
</dbReference>
<evidence type="ECO:0000313" key="3">
    <source>
        <dbReference type="Proteomes" id="UP000298615"/>
    </source>
</evidence>
<protein>
    <submittedName>
        <fullName evidence="2">Lactonase family protein</fullName>
    </submittedName>
</protein>
<dbReference type="PANTHER" id="PTHR30344">
    <property type="entry name" value="6-PHOSPHOGLUCONOLACTONASE-RELATED"/>
    <property type="match status" value="1"/>
</dbReference>
<accession>A0A4D7CSR7</accession>
<dbReference type="GO" id="GO:0017057">
    <property type="term" value="F:6-phosphogluconolactonase activity"/>
    <property type="evidence" value="ECO:0007669"/>
    <property type="project" value="TreeGrafter"/>
</dbReference>
<dbReference type="Proteomes" id="UP000298615">
    <property type="component" value="Chromosome"/>
</dbReference>
<proteinExistence type="inferred from homology"/>
<name>A0A4D7CSR7_9ENTE</name>
<dbReference type="RefSeq" id="WP_136952607.1">
    <property type="nucleotide sequence ID" value="NZ_CP039712.1"/>
</dbReference>
<keyword evidence="3" id="KW-1185">Reference proteome</keyword>
<dbReference type="InterPro" id="IPR050282">
    <property type="entry name" value="Cycloisomerase_2"/>
</dbReference>
<dbReference type="GO" id="GO:0005829">
    <property type="term" value="C:cytosol"/>
    <property type="evidence" value="ECO:0007669"/>
    <property type="project" value="TreeGrafter"/>
</dbReference>
<dbReference type="OrthoDB" id="9790815at2"/>
<dbReference type="SUPFAM" id="SSF51004">
    <property type="entry name" value="C-terminal (heme d1) domain of cytochrome cd1-nitrite reductase"/>
    <property type="match status" value="1"/>
</dbReference>
<organism evidence="2 3">
    <name type="scientific">Vagococcus zengguangii</name>
    <dbReference type="NCBI Taxonomy" id="2571750"/>
    <lineage>
        <taxon>Bacteria</taxon>
        <taxon>Bacillati</taxon>
        <taxon>Bacillota</taxon>
        <taxon>Bacilli</taxon>
        <taxon>Lactobacillales</taxon>
        <taxon>Enterococcaceae</taxon>
        <taxon>Vagococcus</taxon>
    </lineage>
</organism>
<dbReference type="AlphaFoldDB" id="A0A4D7CSR7"/>
<evidence type="ECO:0000313" key="2">
    <source>
        <dbReference type="EMBL" id="QCI85762.1"/>
    </source>
</evidence>
<reference evidence="2 3" key="1">
    <citation type="submission" date="2019-04" db="EMBL/GenBank/DDBJ databases">
        <title>Vagococcus sp. nov., isolated from faeces of yaks (Bos grunniens).</title>
        <authorList>
            <person name="Ge Y."/>
        </authorList>
    </citation>
    <scope>NUCLEOTIDE SEQUENCE [LARGE SCALE GENOMIC DNA]</scope>
    <source>
        <strain evidence="2 3">MN-17</strain>
    </source>
</reference>
<evidence type="ECO:0000256" key="1">
    <source>
        <dbReference type="ARBA" id="ARBA00005564"/>
    </source>
</evidence>
<dbReference type="Gene3D" id="2.130.10.10">
    <property type="entry name" value="YVTN repeat-like/Quinoprotein amine dehydrogenase"/>
    <property type="match status" value="1"/>
</dbReference>
<dbReference type="Pfam" id="PF10282">
    <property type="entry name" value="Lactonase"/>
    <property type="match status" value="1"/>
</dbReference>
<dbReference type="PANTHER" id="PTHR30344:SF1">
    <property type="entry name" value="6-PHOSPHOGLUCONOLACTONASE"/>
    <property type="match status" value="1"/>
</dbReference>
<dbReference type="InterPro" id="IPR011048">
    <property type="entry name" value="Haem_d1_sf"/>
</dbReference>
<sequence length="341" mass="37540">MLMETILLGTYTKRTSEGIYQATLDTDNQLIKDVKLIAVADSPTYLGVSNQNFLYAVTKEDTFGGVAVYELVEGDYHLRQQLLEEGAPPCYIGVDNERGLIFDANYHRGLVHAYKILEDGTLELRDTAIHSGQGPHPNQNAPHAHYADLTPDKRLVSCDLGTDEVHVYDVSEEGHLTEAAVFKTEVGAGPRHIVFHPTLNLAYIIGELNNTITVVTYNRETGEMTAKQTISTLPNTDVESSGGAIRISSDGRFLYASNRGHNSIAIFSISENGEELSLVDVVASAGDFPRDFTLNKTEDFLICSHQESDNLVLFSRSKETGKLTMISQDTLAPECVCTYMI</sequence>
<dbReference type="EMBL" id="CP039712">
    <property type="protein sequence ID" value="QCI85762.1"/>
    <property type="molecule type" value="Genomic_DNA"/>
</dbReference>
<dbReference type="InterPro" id="IPR015943">
    <property type="entry name" value="WD40/YVTN_repeat-like_dom_sf"/>
</dbReference>
<gene>
    <name evidence="2" type="ORF">FA707_01730</name>
</gene>
<comment type="similarity">
    <text evidence="1">Belongs to the cycloisomerase 2 family.</text>
</comment>
<dbReference type="KEGG" id="vao:FA707_01730"/>